<evidence type="ECO:0000259" key="7">
    <source>
        <dbReference type="Pfam" id="PF09335"/>
    </source>
</evidence>
<feature type="transmembrane region" description="Helical" evidence="6">
    <location>
        <begin position="6"/>
        <end position="25"/>
    </location>
</feature>
<evidence type="ECO:0000313" key="9">
    <source>
        <dbReference type="Proteomes" id="UP000308901"/>
    </source>
</evidence>
<dbReference type="PANTHER" id="PTHR42709:SF6">
    <property type="entry name" value="UNDECAPRENYL PHOSPHATE TRANSPORTER A"/>
    <property type="match status" value="1"/>
</dbReference>
<proteinExistence type="predicted"/>
<reference evidence="8 9" key="1">
    <citation type="submission" date="2019-05" db="EMBL/GenBank/DDBJ databases">
        <title>Arcobacter sp. nov., isolated from sea sediment.</title>
        <authorList>
            <person name="Kim W."/>
        </authorList>
    </citation>
    <scope>NUCLEOTIDE SEQUENCE [LARGE SCALE GENOMIC DNA]</scope>
    <source>
        <strain evidence="8 9">CAU 1517</strain>
    </source>
</reference>
<keyword evidence="4 6" id="KW-1133">Transmembrane helix</keyword>
<evidence type="ECO:0000256" key="4">
    <source>
        <dbReference type="ARBA" id="ARBA00022989"/>
    </source>
</evidence>
<feature type="transmembrane region" description="Helical" evidence="6">
    <location>
        <begin position="82"/>
        <end position="101"/>
    </location>
</feature>
<evidence type="ECO:0000313" key="8">
    <source>
        <dbReference type="EMBL" id="TLP40925.1"/>
    </source>
</evidence>
<comment type="subcellular location">
    <subcellularLocation>
        <location evidence="1">Cell membrane</location>
        <topology evidence="1">Multi-pass membrane protein</topology>
    </subcellularLocation>
</comment>
<dbReference type="RefSeq" id="WP_138151327.1">
    <property type="nucleotide sequence ID" value="NZ_VANU01000001.1"/>
</dbReference>
<keyword evidence="3 6" id="KW-0812">Transmembrane</keyword>
<dbReference type="PANTHER" id="PTHR42709">
    <property type="entry name" value="ALKALINE PHOSPHATASE LIKE PROTEIN"/>
    <property type="match status" value="1"/>
</dbReference>
<keyword evidence="2" id="KW-1003">Cell membrane</keyword>
<dbReference type="EMBL" id="VANU01000001">
    <property type="protein sequence ID" value="TLP40925.1"/>
    <property type="molecule type" value="Genomic_DNA"/>
</dbReference>
<sequence>MRLLIKSVLILMLIFTSTLILIKFSGILTVSDIKEVFEVLKSQPSYILGFLIVFLLLVDLFIAVPTMTVIILAGYFLGFELAFLYTFFGLLLASFTGYFLSRKYGLKILNRLTSDQEQIEQMKDLFNKHGILVLILSRAVPMLPEISACLAGTCSMSIKRFFIAWSLGTIPYLSVIAYAGSISDLENPIPAIYGAIGITISFWFLWMIFLKANKIKLKNQKI</sequence>
<dbReference type="Pfam" id="PF09335">
    <property type="entry name" value="VTT_dom"/>
    <property type="match status" value="1"/>
</dbReference>
<evidence type="ECO:0000256" key="6">
    <source>
        <dbReference type="SAM" id="Phobius"/>
    </source>
</evidence>
<comment type="caution">
    <text evidence="8">The sequence shown here is derived from an EMBL/GenBank/DDBJ whole genome shotgun (WGS) entry which is preliminary data.</text>
</comment>
<dbReference type="InterPro" id="IPR051311">
    <property type="entry name" value="DedA_domain"/>
</dbReference>
<dbReference type="GO" id="GO:0005886">
    <property type="term" value="C:plasma membrane"/>
    <property type="evidence" value="ECO:0007669"/>
    <property type="project" value="UniProtKB-SubCell"/>
</dbReference>
<accession>A0A5R8Y4B3</accession>
<evidence type="ECO:0000256" key="5">
    <source>
        <dbReference type="ARBA" id="ARBA00023136"/>
    </source>
</evidence>
<evidence type="ECO:0000256" key="3">
    <source>
        <dbReference type="ARBA" id="ARBA00022692"/>
    </source>
</evidence>
<dbReference type="OrthoDB" id="284062at2"/>
<feature type="transmembrane region" description="Helical" evidence="6">
    <location>
        <begin position="46"/>
        <end position="76"/>
    </location>
</feature>
<feature type="transmembrane region" description="Helical" evidence="6">
    <location>
        <begin position="191"/>
        <end position="210"/>
    </location>
</feature>
<organism evidence="8 9">
    <name type="scientific">Arcobacter arenosus</name>
    <dbReference type="NCBI Taxonomy" id="2576037"/>
    <lineage>
        <taxon>Bacteria</taxon>
        <taxon>Pseudomonadati</taxon>
        <taxon>Campylobacterota</taxon>
        <taxon>Epsilonproteobacteria</taxon>
        <taxon>Campylobacterales</taxon>
        <taxon>Arcobacteraceae</taxon>
        <taxon>Arcobacter</taxon>
    </lineage>
</organism>
<dbReference type="Proteomes" id="UP000308901">
    <property type="component" value="Unassembled WGS sequence"/>
</dbReference>
<keyword evidence="9" id="KW-1185">Reference proteome</keyword>
<evidence type="ECO:0000256" key="1">
    <source>
        <dbReference type="ARBA" id="ARBA00004651"/>
    </source>
</evidence>
<dbReference type="InterPro" id="IPR032816">
    <property type="entry name" value="VTT_dom"/>
</dbReference>
<dbReference type="AlphaFoldDB" id="A0A5R8Y4B3"/>
<feature type="domain" description="VTT" evidence="7">
    <location>
        <begin position="64"/>
        <end position="181"/>
    </location>
</feature>
<name>A0A5R8Y4B3_9BACT</name>
<gene>
    <name evidence="8" type="ORF">FDK22_02580</name>
</gene>
<feature type="transmembrane region" description="Helical" evidence="6">
    <location>
        <begin position="161"/>
        <end position="179"/>
    </location>
</feature>
<evidence type="ECO:0000256" key="2">
    <source>
        <dbReference type="ARBA" id="ARBA00022475"/>
    </source>
</evidence>
<keyword evidence="5 6" id="KW-0472">Membrane</keyword>
<protein>
    <submittedName>
        <fullName evidence="8">VTT domain-containing protein</fullName>
    </submittedName>
</protein>